<reference evidence="2" key="1">
    <citation type="journal article" date="2022" name="Mol. Ecol. Resour.">
        <title>The genomes of chicory, endive, great burdock and yacon provide insights into Asteraceae palaeo-polyploidization history and plant inulin production.</title>
        <authorList>
            <person name="Fan W."/>
            <person name="Wang S."/>
            <person name="Wang H."/>
            <person name="Wang A."/>
            <person name="Jiang F."/>
            <person name="Liu H."/>
            <person name="Zhao H."/>
            <person name="Xu D."/>
            <person name="Zhang Y."/>
        </authorList>
    </citation>
    <scope>NUCLEOTIDE SEQUENCE [LARGE SCALE GENOMIC DNA]</scope>
    <source>
        <strain evidence="2">cv. Yunnan</strain>
    </source>
</reference>
<sequence>MSSDDKITPANLKIDLQELSLEDDMNTKTVPTSTPSSPTTRKPSTATKMNCLCAPTNHPGSFRCRQHRASGLGNRRTVSVGANLHQLSNTTPTTQRSREC</sequence>
<comment type="caution">
    <text evidence="1">The sequence shown here is derived from an EMBL/GenBank/DDBJ whole genome shotgun (WGS) entry which is preliminary data.</text>
</comment>
<evidence type="ECO:0000313" key="2">
    <source>
        <dbReference type="Proteomes" id="UP001056120"/>
    </source>
</evidence>
<evidence type="ECO:0000313" key="1">
    <source>
        <dbReference type="EMBL" id="KAI3774841.1"/>
    </source>
</evidence>
<gene>
    <name evidence="1" type="ORF">L1987_49403</name>
</gene>
<name>A0ACB9FVK0_9ASTR</name>
<dbReference type="Proteomes" id="UP001056120">
    <property type="component" value="Linkage Group LG16"/>
</dbReference>
<keyword evidence="2" id="KW-1185">Reference proteome</keyword>
<accession>A0ACB9FVK0</accession>
<dbReference type="EMBL" id="CM042033">
    <property type="protein sequence ID" value="KAI3774841.1"/>
    <property type="molecule type" value="Genomic_DNA"/>
</dbReference>
<organism evidence="1 2">
    <name type="scientific">Smallanthus sonchifolius</name>
    <dbReference type="NCBI Taxonomy" id="185202"/>
    <lineage>
        <taxon>Eukaryota</taxon>
        <taxon>Viridiplantae</taxon>
        <taxon>Streptophyta</taxon>
        <taxon>Embryophyta</taxon>
        <taxon>Tracheophyta</taxon>
        <taxon>Spermatophyta</taxon>
        <taxon>Magnoliopsida</taxon>
        <taxon>eudicotyledons</taxon>
        <taxon>Gunneridae</taxon>
        <taxon>Pentapetalae</taxon>
        <taxon>asterids</taxon>
        <taxon>campanulids</taxon>
        <taxon>Asterales</taxon>
        <taxon>Asteraceae</taxon>
        <taxon>Asteroideae</taxon>
        <taxon>Heliantheae alliance</taxon>
        <taxon>Millerieae</taxon>
        <taxon>Smallanthus</taxon>
    </lineage>
</organism>
<proteinExistence type="predicted"/>
<reference evidence="1 2" key="2">
    <citation type="journal article" date="2022" name="Mol. Ecol. Resour.">
        <title>The genomes of chicory, endive, great burdock and yacon provide insights into Asteraceae paleo-polyploidization history and plant inulin production.</title>
        <authorList>
            <person name="Fan W."/>
            <person name="Wang S."/>
            <person name="Wang H."/>
            <person name="Wang A."/>
            <person name="Jiang F."/>
            <person name="Liu H."/>
            <person name="Zhao H."/>
            <person name="Xu D."/>
            <person name="Zhang Y."/>
        </authorList>
    </citation>
    <scope>NUCLEOTIDE SEQUENCE [LARGE SCALE GENOMIC DNA]</scope>
    <source>
        <strain evidence="2">cv. Yunnan</strain>
        <tissue evidence="1">Leaves</tissue>
    </source>
</reference>
<protein>
    <submittedName>
        <fullName evidence="1">Uncharacterized protein</fullName>
    </submittedName>
</protein>